<sequence>MGKLGILLVILSIMWRLQCSIESAQVSSEPKKPGHTISKGHKNCDLTLNLQLDSVLRSMLRY</sequence>
<protein>
    <submittedName>
        <fullName evidence="2">Uncharacterized protein</fullName>
    </submittedName>
</protein>
<feature type="chain" id="PRO_5026922088" evidence="1">
    <location>
        <begin position="20"/>
        <end position="62"/>
    </location>
</feature>
<dbReference type="AlphaFoldDB" id="A0A6J5X794"/>
<evidence type="ECO:0000313" key="2">
    <source>
        <dbReference type="EMBL" id="CAB4308443.1"/>
    </source>
</evidence>
<accession>A0A6J5X794</accession>
<gene>
    <name evidence="2" type="ORF">ORAREDHAP_LOCUS27884</name>
</gene>
<evidence type="ECO:0000313" key="3">
    <source>
        <dbReference type="Proteomes" id="UP000507245"/>
    </source>
</evidence>
<reference evidence="3" key="1">
    <citation type="journal article" date="2020" name="Genome Biol.">
        <title>Gamete binning: chromosome-level and haplotype-resolved genome assembly enabled by high-throughput single-cell sequencing of gamete genomes.</title>
        <authorList>
            <person name="Campoy J.A."/>
            <person name="Sun H."/>
            <person name="Goel M."/>
            <person name="Jiao W.-B."/>
            <person name="Folz-Donahue K."/>
            <person name="Wang N."/>
            <person name="Rubio M."/>
            <person name="Liu C."/>
            <person name="Kukat C."/>
            <person name="Ruiz D."/>
            <person name="Huettel B."/>
            <person name="Schneeberger K."/>
        </authorList>
    </citation>
    <scope>NUCLEOTIDE SEQUENCE [LARGE SCALE GENOMIC DNA]</scope>
    <source>
        <strain evidence="3">cv. Rojo Pasion</strain>
    </source>
</reference>
<dbReference type="EMBL" id="CAEKKB010000004">
    <property type="protein sequence ID" value="CAB4308443.1"/>
    <property type="molecule type" value="Genomic_DNA"/>
</dbReference>
<keyword evidence="3" id="KW-1185">Reference proteome</keyword>
<keyword evidence="1" id="KW-0732">Signal</keyword>
<proteinExistence type="predicted"/>
<name>A0A6J5X794_PRUAR</name>
<dbReference type="Proteomes" id="UP000507245">
    <property type="component" value="Unassembled WGS sequence"/>
</dbReference>
<evidence type="ECO:0000256" key="1">
    <source>
        <dbReference type="SAM" id="SignalP"/>
    </source>
</evidence>
<feature type="signal peptide" evidence="1">
    <location>
        <begin position="1"/>
        <end position="19"/>
    </location>
</feature>
<organism evidence="2 3">
    <name type="scientific">Prunus armeniaca</name>
    <name type="common">Apricot</name>
    <name type="synonym">Armeniaca vulgaris</name>
    <dbReference type="NCBI Taxonomy" id="36596"/>
    <lineage>
        <taxon>Eukaryota</taxon>
        <taxon>Viridiplantae</taxon>
        <taxon>Streptophyta</taxon>
        <taxon>Embryophyta</taxon>
        <taxon>Tracheophyta</taxon>
        <taxon>Spermatophyta</taxon>
        <taxon>Magnoliopsida</taxon>
        <taxon>eudicotyledons</taxon>
        <taxon>Gunneridae</taxon>
        <taxon>Pentapetalae</taxon>
        <taxon>rosids</taxon>
        <taxon>fabids</taxon>
        <taxon>Rosales</taxon>
        <taxon>Rosaceae</taxon>
        <taxon>Amygdaloideae</taxon>
        <taxon>Amygdaleae</taxon>
        <taxon>Prunus</taxon>
    </lineage>
</organism>